<dbReference type="Proteomes" id="UP000310108">
    <property type="component" value="Unassembled WGS sequence"/>
</dbReference>
<protein>
    <submittedName>
        <fullName evidence="2">Uncharacterized protein</fullName>
    </submittedName>
</protein>
<dbReference type="EMBL" id="PJEX01000304">
    <property type="protein sequence ID" value="TKW51447.1"/>
    <property type="molecule type" value="Genomic_DNA"/>
</dbReference>
<organism evidence="2 3">
    <name type="scientific">Colletotrichum tanaceti</name>
    <dbReference type="NCBI Taxonomy" id="1306861"/>
    <lineage>
        <taxon>Eukaryota</taxon>
        <taxon>Fungi</taxon>
        <taxon>Dikarya</taxon>
        <taxon>Ascomycota</taxon>
        <taxon>Pezizomycotina</taxon>
        <taxon>Sordariomycetes</taxon>
        <taxon>Hypocreomycetidae</taxon>
        <taxon>Glomerellales</taxon>
        <taxon>Glomerellaceae</taxon>
        <taxon>Colletotrichum</taxon>
        <taxon>Colletotrichum destructivum species complex</taxon>
    </lineage>
</organism>
<evidence type="ECO:0000313" key="3">
    <source>
        <dbReference type="Proteomes" id="UP000310108"/>
    </source>
</evidence>
<comment type="caution">
    <text evidence="2">The sequence shown here is derived from an EMBL/GenBank/DDBJ whole genome shotgun (WGS) entry which is preliminary data.</text>
</comment>
<feature type="compositionally biased region" description="Basic and acidic residues" evidence="1">
    <location>
        <begin position="86"/>
        <end position="107"/>
    </location>
</feature>
<sequence length="128" mass="14732">MTNQGEPHRDILAIQPVLLQRPTKLAALLLIRQGHGAHRNVTAAAFRLYIHQPNSQFPQRPRSFGTVQRRAARDWDKAIISRKRACEAQDIRTSDQKSKNKAPDSKDLQNQGRHNKNHRPKHIDVIRL</sequence>
<reference evidence="2 3" key="1">
    <citation type="journal article" date="2019" name="PLoS ONE">
        <title>Comparative genome analysis indicates high evolutionary potential of pathogenicity genes in Colletotrichum tanaceti.</title>
        <authorList>
            <person name="Lelwala R.V."/>
            <person name="Korhonen P.K."/>
            <person name="Young N.D."/>
            <person name="Scott J.B."/>
            <person name="Ades P.A."/>
            <person name="Gasser R.B."/>
            <person name="Taylor P.W.J."/>
        </authorList>
    </citation>
    <scope>NUCLEOTIDE SEQUENCE [LARGE SCALE GENOMIC DNA]</scope>
    <source>
        <strain evidence="2">BRIP57314</strain>
    </source>
</reference>
<dbReference type="AlphaFoldDB" id="A0A4U6XCE3"/>
<keyword evidence="3" id="KW-1185">Reference proteome</keyword>
<name>A0A4U6XCE3_9PEZI</name>
<proteinExistence type="predicted"/>
<gene>
    <name evidence="2" type="ORF">CTA1_13079</name>
</gene>
<accession>A0A4U6XCE3</accession>
<evidence type="ECO:0000313" key="2">
    <source>
        <dbReference type="EMBL" id="TKW51447.1"/>
    </source>
</evidence>
<feature type="region of interest" description="Disordered" evidence="1">
    <location>
        <begin position="86"/>
        <end position="128"/>
    </location>
</feature>
<evidence type="ECO:0000256" key="1">
    <source>
        <dbReference type="SAM" id="MobiDB-lite"/>
    </source>
</evidence>